<gene>
    <name evidence="2" type="primary">Q4WQ36</name>
</gene>
<dbReference type="EMBL" id="LR724802">
    <property type="protein sequence ID" value="VWO95418.1"/>
    <property type="molecule type" value="Genomic_DNA"/>
</dbReference>
<protein>
    <submittedName>
        <fullName evidence="2">F-box and WD domain protein</fullName>
    </submittedName>
</protein>
<feature type="compositionally biased region" description="Acidic residues" evidence="1">
    <location>
        <begin position="250"/>
        <end position="264"/>
    </location>
</feature>
<name>A0A5K1JWB7_9APHY</name>
<proteinExistence type="predicted"/>
<accession>A0A5K1JWB7</accession>
<reference evidence="2" key="1">
    <citation type="submission" date="2019-10" db="EMBL/GenBank/DDBJ databases">
        <authorList>
            <person name="Nor Muhammad N."/>
        </authorList>
    </citation>
    <scope>NUCLEOTIDE SEQUENCE</scope>
</reference>
<evidence type="ECO:0000313" key="2">
    <source>
        <dbReference type="EMBL" id="VWO95418.1"/>
    </source>
</evidence>
<organism evidence="2">
    <name type="scientific">Ganoderma boninense</name>
    <dbReference type="NCBI Taxonomy" id="34458"/>
    <lineage>
        <taxon>Eukaryota</taxon>
        <taxon>Fungi</taxon>
        <taxon>Dikarya</taxon>
        <taxon>Basidiomycota</taxon>
        <taxon>Agaricomycotina</taxon>
        <taxon>Agaricomycetes</taxon>
        <taxon>Polyporales</taxon>
        <taxon>Polyporaceae</taxon>
        <taxon>Ganoderma</taxon>
    </lineage>
</organism>
<feature type="region of interest" description="Disordered" evidence="1">
    <location>
        <begin position="229"/>
        <end position="264"/>
    </location>
</feature>
<sequence>MTEDVPVRSLGALNHLREDTPDLHAYITQNHSFMLYTSSDGVLSSTDSRADPCLPSATILSALAHICGHERAYSTTLARLKAALRDKMAGRLRMCHLHSPPPRFQLTDPTGQLTGNPKAKMGWSKKAYAFGVVVRGGHHLRSWPTYANIPFADPSAIPGGQPAIRFLLALWDVGILRFEPATTEERDLARRNPDAVLPGIPPMLRAPFCWGPFGRNDIGLGRLRPKTNPLSLPLRHPKNGPKTPKLVLDSDADDDEISETEAEI</sequence>
<evidence type="ECO:0000256" key="1">
    <source>
        <dbReference type="SAM" id="MobiDB-lite"/>
    </source>
</evidence>
<dbReference type="AlphaFoldDB" id="A0A5K1JWB7"/>